<feature type="domain" description="Methyltransferase small" evidence="3">
    <location>
        <begin position="28"/>
        <end position="194"/>
    </location>
</feature>
<keyword evidence="2 4" id="KW-0808">Transferase</keyword>
<keyword evidence="1 4" id="KW-0489">Methyltransferase</keyword>
<evidence type="ECO:0000259" key="3">
    <source>
        <dbReference type="Pfam" id="PF05175"/>
    </source>
</evidence>
<accession>A0ABW5T5L4</accession>
<evidence type="ECO:0000313" key="5">
    <source>
        <dbReference type="Proteomes" id="UP001597520"/>
    </source>
</evidence>
<protein>
    <submittedName>
        <fullName evidence="4">Class I SAM-dependent methyltransferase</fullName>
        <ecNumber evidence="4">2.1.1.172</ecNumber>
        <ecNumber evidence="4">2.1.1.174</ecNumber>
    </submittedName>
</protein>
<dbReference type="SUPFAM" id="SSF53335">
    <property type="entry name" value="S-adenosyl-L-methionine-dependent methyltransferases"/>
    <property type="match status" value="1"/>
</dbReference>
<dbReference type="Pfam" id="PF05175">
    <property type="entry name" value="MTS"/>
    <property type="match status" value="1"/>
</dbReference>
<sequence>MAGHYFDESPERKSEQRVVTAQLRGKRMSFHSDHGVFSKSEVDYGTRMLLEVYRFPEMEGDILDIGCGYGSIGLTLAAEADRTIWMTDVNERALSLAAQNAEKDGLSNTRIMKSSLFEALEGEKFASVISNPPVRAGKETVHALFEKAYDHLCSKGTFWTVLQKKQGAPSAKEKLKTVFDSVDIEARKKGYYIFCAKKN</sequence>
<dbReference type="PANTHER" id="PTHR47816">
    <property type="entry name" value="RIBOSOMAL RNA SMALL SUBUNIT METHYLTRANSFERASE C"/>
    <property type="match status" value="1"/>
</dbReference>
<gene>
    <name evidence="4" type="ORF">ACFSUB_17820</name>
</gene>
<dbReference type="GO" id="GO:0052916">
    <property type="term" value="F:23S rRNA (guanine(1835)-N(2))-methyltransferase activity"/>
    <property type="evidence" value="ECO:0007669"/>
    <property type="project" value="UniProtKB-EC"/>
</dbReference>
<dbReference type="PANTHER" id="PTHR47816:SF4">
    <property type="entry name" value="RIBOSOMAL RNA SMALL SUBUNIT METHYLTRANSFERASE C"/>
    <property type="match status" value="1"/>
</dbReference>
<evidence type="ECO:0000256" key="2">
    <source>
        <dbReference type="ARBA" id="ARBA00022679"/>
    </source>
</evidence>
<dbReference type="EC" id="2.1.1.172" evidence="4"/>
<dbReference type="CDD" id="cd02440">
    <property type="entry name" value="AdoMet_MTases"/>
    <property type="match status" value="1"/>
</dbReference>
<evidence type="ECO:0000256" key="1">
    <source>
        <dbReference type="ARBA" id="ARBA00022603"/>
    </source>
</evidence>
<dbReference type="EC" id="2.1.1.174" evidence="4"/>
<proteinExistence type="predicted"/>
<dbReference type="RefSeq" id="WP_380714634.1">
    <property type="nucleotide sequence ID" value="NZ_JBHUML010000008.1"/>
</dbReference>
<dbReference type="GO" id="GO:0052914">
    <property type="term" value="F:16S rRNA (guanine(1207)-N(2))-methyltransferase activity"/>
    <property type="evidence" value="ECO:0007669"/>
    <property type="project" value="UniProtKB-EC"/>
</dbReference>
<dbReference type="InterPro" id="IPR029063">
    <property type="entry name" value="SAM-dependent_MTases_sf"/>
</dbReference>
<keyword evidence="5" id="KW-1185">Reference proteome</keyword>
<dbReference type="Gene3D" id="3.40.50.150">
    <property type="entry name" value="Vaccinia Virus protein VP39"/>
    <property type="match status" value="1"/>
</dbReference>
<reference evidence="5" key="1">
    <citation type="journal article" date="2019" name="Int. J. Syst. Evol. Microbiol.">
        <title>The Global Catalogue of Microorganisms (GCM) 10K type strain sequencing project: providing services to taxonomists for standard genome sequencing and annotation.</title>
        <authorList>
            <consortium name="The Broad Institute Genomics Platform"/>
            <consortium name="The Broad Institute Genome Sequencing Center for Infectious Disease"/>
            <person name="Wu L."/>
            <person name="Ma J."/>
        </authorList>
    </citation>
    <scope>NUCLEOTIDE SEQUENCE [LARGE SCALE GENOMIC DNA]</scope>
    <source>
        <strain evidence="5">KCTC 33792</strain>
    </source>
</reference>
<name>A0ABW5T5L4_9BACI</name>
<comment type="caution">
    <text evidence="4">The sequence shown here is derived from an EMBL/GenBank/DDBJ whole genome shotgun (WGS) entry which is preliminary data.</text>
</comment>
<evidence type="ECO:0000313" key="4">
    <source>
        <dbReference type="EMBL" id="MFD2707306.1"/>
    </source>
</evidence>
<dbReference type="InterPro" id="IPR007848">
    <property type="entry name" value="Small_mtfrase_dom"/>
</dbReference>
<dbReference type="Proteomes" id="UP001597520">
    <property type="component" value="Unassembled WGS sequence"/>
</dbReference>
<dbReference type="InterPro" id="IPR046977">
    <property type="entry name" value="RsmC/RlmG"/>
</dbReference>
<organism evidence="4 5">
    <name type="scientific">Salibacterium lacus</name>
    <dbReference type="NCBI Taxonomy" id="1898109"/>
    <lineage>
        <taxon>Bacteria</taxon>
        <taxon>Bacillati</taxon>
        <taxon>Bacillota</taxon>
        <taxon>Bacilli</taxon>
        <taxon>Bacillales</taxon>
        <taxon>Bacillaceae</taxon>
    </lineage>
</organism>
<dbReference type="EMBL" id="JBHUML010000008">
    <property type="protein sequence ID" value="MFD2707306.1"/>
    <property type="molecule type" value="Genomic_DNA"/>
</dbReference>